<evidence type="ECO:0000256" key="1">
    <source>
        <dbReference type="ARBA" id="ARBA00000370"/>
    </source>
</evidence>
<feature type="non-terminal residue" evidence="7">
    <location>
        <position position="323"/>
    </location>
</feature>
<dbReference type="InterPro" id="IPR042253">
    <property type="entry name" value="Pglycerate_mutase_ApgM_sf"/>
</dbReference>
<sequence>MKYLVVIANGLTDKPIAEKENKTPLQLADTPNLDRMVREGCSGSVQTIPENCHTGNEISYLSLLGYDPEKYDIGPAYFDALAIGLNLKDGEIPLCCDFVTLQASHNDMVMKDYTAGHLSCEESINYLNALQNQISDCAVTFYPGLGPHNIMVMPSKQFTTRLTPPNELIGEGIRKFMPEDDQFKDLIYIINQAQIILHNHPINQQRKRENLDLVNSIWLWGNGKKGTLPLFKKKYGKSGSLISASLLFQGMAKAADMRVVSVEGATGFAETNFGNKVKAAIHELQSRDIVYLNVAGAEEVSLKGNIDDKILTIEDIDSKVIGP</sequence>
<accession>A0A381TEI4</accession>
<dbReference type="Gene3D" id="3.40.720.10">
    <property type="entry name" value="Alkaline Phosphatase, subunit A"/>
    <property type="match status" value="2"/>
</dbReference>
<dbReference type="InterPro" id="IPR004456">
    <property type="entry name" value="Pglycerate_mutase_ApgM"/>
</dbReference>
<dbReference type="GO" id="GO:0006096">
    <property type="term" value="P:glycolytic process"/>
    <property type="evidence" value="ECO:0007669"/>
    <property type="project" value="UniProtKB-KW"/>
</dbReference>
<dbReference type="SUPFAM" id="SSF53649">
    <property type="entry name" value="Alkaline phosphatase-like"/>
    <property type="match status" value="1"/>
</dbReference>
<keyword evidence="5" id="KW-0324">Glycolysis</keyword>
<comment type="similarity">
    <text evidence="4">Belongs to the BPG-independent phosphoglycerate mutase family. A-PGAM subfamily.</text>
</comment>
<dbReference type="PANTHER" id="PTHR31209:SF4">
    <property type="entry name" value="2,3-BISPHOSPHOGLYCERATE-INDEPENDENT PHOSPHOGLYCERATE MUTASE"/>
    <property type="match status" value="1"/>
</dbReference>
<comment type="function">
    <text evidence="2">Catalyzes the interconversion of 2-phosphoglycerate and 3-phosphoglycerate.</text>
</comment>
<evidence type="ECO:0000259" key="6">
    <source>
        <dbReference type="Pfam" id="PF01676"/>
    </source>
</evidence>
<protein>
    <recommendedName>
        <fullName evidence="6">Metalloenzyme domain-containing protein</fullName>
    </recommendedName>
</protein>
<dbReference type="Gene3D" id="3.30.70.2130">
    <property type="entry name" value="Metalloenzyme domain"/>
    <property type="match status" value="1"/>
</dbReference>
<comment type="catalytic activity">
    <reaction evidence="1">
        <text>(2R)-2-phosphoglycerate = (2R)-3-phosphoglycerate</text>
        <dbReference type="Rhea" id="RHEA:15901"/>
        <dbReference type="ChEBI" id="CHEBI:58272"/>
        <dbReference type="ChEBI" id="CHEBI:58289"/>
        <dbReference type="EC" id="5.4.2.12"/>
    </reaction>
</comment>
<reference evidence="7" key="1">
    <citation type="submission" date="2018-05" db="EMBL/GenBank/DDBJ databases">
        <authorList>
            <person name="Lanie J.A."/>
            <person name="Ng W.-L."/>
            <person name="Kazmierczak K.M."/>
            <person name="Andrzejewski T.M."/>
            <person name="Davidsen T.M."/>
            <person name="Wayne K.J."/>
            <person name="Tettelin H."/>
            <person name="Glass J.I."/>
            <person name="Rusch D."/>
            <person name="Podicherti R."/>
            <person name="Tsui H.-C.T."/>
            <person name="Winkler M.E."/>
        </authorList>
    </citation>
    <scope>NUCLEOTIDE SEQUENCE</scope>
</reference>
<dbReference type="PANTHER" id="PTHR31209">
    <property type="entry name" value="COFACTOR-INDEPENDENT PHOSPHOGLYCERATE MUTASE"/>
    <property type="match status" value="1"/>
</dbReference>
<dbReference type="InterPro" id="IPR006124">
    <property type="entry name" value="Metalloenzyme"/>
</dbReference>
<dbReference type="AlphaFoldDB" id="A0A381TEI4"/>
<dbReference type="InterPro" id="IPR017850">
    <property type="entry name" value="Alkaline_phosphatase_core_sf"/>
</dbReference>
<evidence type="ECO:0000256" key="3">
    <source>
        <dbReference type="ARBA" id="ARBA00004921"/>
    </source>
</evidence>
<comment type="pathway">
    <text evidence="3">Carbohydrate degradation.</text>
</comment>
<evidence type="ECO:0000256" key="4">
    <source>
        <dbReference type="ARBA" id="ARBA00005524"/>
    </source>
</evidence>
<feature type="domain" description="Metalloenzyme" evidence="6">
    <location>
        <begin position="1"/>
        <end position="320"/>
    </location>
</feature>
<dbReference type="GO" id="GO:0004619">
    <property type="term" value="F:phosphoglycerate mutase activity"/>
    <property type="evidence" value="ECO:0007669"/>
    <property type="project" value="UniProtKB-EC"/>
</dbReference>
<dbReference type="Pfam" id="PF10143">
    <property type="entry name" value="PhosphMutase"/>
    <property type="match status" value="1"/>
</dbReference>
<name>A0A381TEI4_9ZZZZ</name>
<evidence type="ECO:0000256" key="5">
    <source>
        <dbReference type="ARBA" id="ARBA00023152"/>
    </source>
</evidence>
<proteinExistence type="inferred from homology"/>
<dbReference type="EMBL" id="UINC01004392">
    <property type="protein sequence ID" value="SVA13988.1"/>
    <property type="molecule type" value="Genomic_DNA"/>
</dbReference>
<evidence type="ECO:0000256" key="2">
    <source>
        <dbReference type="ARBA" id="ARBA00002315"/>
    </source>
</evidence>
<dbReference type="NCBIfam" id="TIGR00306">
    <property type="entry name" value="apgM"/>
    <property type="match status" value="1"/>
</dbReference>
<organism evidence="7">
    <name type="scientific">marine metagenome</name>
    <dbReference type="NCBI Taxonomy" id="408172"/>
    <lineage>
        <taxon>unclassified sequences</taxon>
        <taxon>metagenomes</taxon>
        <taxon>ecological metagenomes</taxon>
    </lineage>
</organism>
<evidence type="ECO:0000313" key="7">
    <source>
        <dbReference type="EMBL" id="SVA13988.1"/>
    </source>
</evidence>
<gene>
    <name evidence="7" type="ORF">METZ01_LOCUS66842</name>
</gene>
<dbReference type="Pfam" id="PF01676">
    <property type="entry name" value="Metalloenzyme"/>
    <property type="match status" value="1"/>
</dbReference>
<dbReference type="GO" id="GO:0046872">
    <property type="term" value="F:metal ion binding"/>
    <property type="evidence" value="ECO:0007669"/>
    <property type="project" value="InterPro"/>
</dbReference>